<dbReference type="PANTHER" id="PTHR33348:SF3">
    <property type="entry name" value="PRECURSOR OF CEP1"/>
    <property type="match status" value="1"/>
</dbReference>
<dbReference type="EMBL" id="JACGWK010000007">
    <property type="protein sequence ID" value="KAL0343657.1"/>
    <property type="molecule type" value="Genomic_DNA"/>
</dbReference>
<dbReference type="GO" id="GO:0006995">
    <property type="term" value="P:cellular response to nitrogen starvation"/>
    <property type="evidence" value="ECO:0007669"/>
    <property type="project" value="UniProtKB-ARBA"/>
</dbReference>
<protein>
    <submittedName>
        <fullName evidence="10">Uncharacterized protein</fullName>
    </submittedName>
</protein>
<evidence type="ECO:0000256" key="6">
    <source>
        <dbReference type="ARBA" id="ARBA00022729"/>
    </source>
</evidence>
<evidence type="ECO:0000256" key="4">
    <source>
        <dbReference type="ARBA" id="ARBA00022525"/>
    </source>
</evidence>
<feature type="chain" id="PRO_5043565260" evidence="9">
    <location>
        <begin position="24"/>
        <end position="90"/>
    </location>
</feature>
<dbReference type="GO" id="GO:0048046">
    <property type="term" value="C:apoplast"/>
    <property type="evidence" value="ECO:0007669"/>
    <property type="project" value="UniProtKB-SubCell"/>
</dbReference>
<dbReference type="PANTHER" id="PTHR33348">
    <property type="entry name" value="PRECURSOR OF CEP5"/>
    <property type="match status" value="1"/>
</dbReference>
<keyword evidence="3" id="KW-0052">Apoplast</keyword>
<evidence type="ECO:0000256" key="3">
    <source>
        <dbReference type="ARBA" id="ARBA00022523"/>
    </source>
</evidence>
<name>A0AAW2NJS5_9LAMI</name>
<organism evidence="10">
    <name type="scientific">Sesamum angustifolium</name>
    <dbReference type="NCBI Taxonomy" id="2727405"/>
    <lineage>
        <taxon>Eukaryota</taxon>
        <taxon>Viridiplantae</taxon>
        <taxon>Streptophyta</taxon>
        <taxon>Embryophyta</taxon>
        <taxon>Tracheophyta</taxon>
        <taxon>Spermatophyta</taxon>
        <taxon>Magnoliopsida</taxon>
        <taxon>eudicotyledons</taxon>
        <taxon>Gunneridae</taxon>
        <taxon>Pentapetalae</taxon>
        <taxon>asterids</taxon>
        <taxon>lamiids</taxon>
        <taxon>Lamiales</taxon>
        <taxon>Pedaliaceae</taxon>
        <taxon>Sesamum</taxon>
    </lineage>
</organism>
<keyword evidence="4" id="KW-0964">Secreted</keyword>
<feature type="region of interest" description="Disordered" evidence="8">
    <location>
        <begin position="46"/>
        <end position="90"/>
    </location>
</feature>
<keyword evidence="7" id="KW-0379">Hydroxylation</keyword>
<gene>
    <name evidence="10" type="ORF">Sangu_1253100</name>
</gene>
<comment type="subcellular location">
    <subcellularLocation>
        <location evidence="1">Secreted</location>
        <location evidence="1">Extracellular space</location>
        <location evidence="1">Apoplast</location>
    </subcellularLocation>
</comment>
<dbReference type="GO" id="GO:1901371">
    <property type="term" value="P:regulation of leaf morphogenesis"/>
    <property type="evidence" value="ECO:0007669"/>
    <property type="project" value="TreeGrafter"/>
</dbReference>
<evidence type="ECO:0000256" key="5">
    <source>
        <dbReference type="ARBA" id="ARBA00022702"/>
    </source>
</evidence>
<dbReference type="GO" id="GO:0048364">
    <property type="term" value="P:root development"/>
    <property type="evidence" value="ECO:0007669"/>
    <property type="project" value="InterPro"/>
</dbReference>
<evidence type="ECO:0000256" key="8">
    <source>
        <dbReference type="SAM" id="MobiDB-lite"/>
    </source>
</evidence>
<reference evidence="10" key="2">
    <citation type="journal article" date="2024" name="Plant">
        <title>Genomic evolution and insights into agronomic trait innovations of Sesamum species.</title>
        <authorList>
            <person name="Miao H."/>
            <person name="Wang L."/>
            <person name="Qu L."/>
            <person name="Liu H."/>
            <person name="Sun Y."/>
            <person name="Le M."/>
            <person name="Wang Q."/>
            <person name="Wei S."/>
            <person name="Zheng Y."/>
            <person name="Lin W."/>
            <person name="Duan Y."/>
            <person name="Cao H."/>
            <person name="Xiong S."/>
            <person name="Wang X."/>
            <person name="Wei L."/>
            <person name="Li C."/>
            <person name="Ma Q."/>
            <person name="Ju M."/>
            <person name="Zhao R."/>
            <person name="Li G."/>
            <person name="Mu C."/>
            <person name="Tian Q."/>
            <person name="Mei H."/>
            <person name="Zhang T."/>
            <person name="Gao T."/>
            <person name="Zhang H."/>
        </authorList>
    </citation>
    <scope>NUCLEOTIDE SEQUENCE</scope>
    <source>
        <strain evidence="10">G01</strain>
    </source>
</reference>
<comment type="caution">
    <text evidence="10">The sequence shown here is derived from an EMBL/GenBank/DDBJ whole genome shotgun (WGS) entry which is preliminary data.</text>
</comment>
<dbReference type="AlphaFoldDB" id="A0AAW2NJS5"/>
<evidence type="ECO:0000256" key="9">
    <source>
        <dbReference type="SAM" id="SignalP"/>
    </source>
</evidence>
<sequence>MAKSLVCLAFVVVVMIMSNHVFSTEWRSLIAAARTPDIANVKYESVGNPKHWEKERQKKPREVEDDDGHMDSYRPTTPGHSPGIGHSKRD</sequence>
<dbReference type="GO" id="GO:0005179">
    <property type="term" value="F:hormone activity"/>
    <property type="evidence" value="ECO:0007669"/>
    <property type="project" value="UniProtKB-KW"/>
</dbReference>
<evidence type="ECO:0000256" key="7">
    <source>
        <dbReference type="ARBA" id="ARBA00023278"/>
    </source>
</evidence>
<dbReference type="GO" id="GO:2000280">
    <property type="term" value="P:regulation of root development"/>
    <property type="evidence" value="ECO:0007669"/>
    <property type="project" value="TreeGrafter"/>
</dbReference>
<feature type="compositionally biased region" description="Basic and acidic residues" evidence="8">
    <location>
        <begin position="50"/>
        <end position="62"/>
    </location>
</feature>
<evidence type="ECO:0000256" key="1">
    <source>
        <dbReference type="ARBA" id="ARBA00004271"/>
    </source>
</evidence>
<evidence type="ECO:0000313" key="10">
    <source>
        <dbReference type="EMBL" id="KAL0343657.1"/>
    </source>
</evidence>
<keyword evidence="5" id="KW-0372">Hormone</keyword>
<evidence type="ECO:0000256" key="2">
    <source>
        <dbReference type="ARBA" id="ARBA00008963"/>
    </source>
</evidence>
<proteinExistence type="inferred from homology"/>
<reference evidence="10" key="1">
    <citation type="submission" date="2020-06" db="EMBL/GenBank/DDBJ databases">
        <authorList>
            <person name="Li T."/>
            <person name="Hu X."/>
            <person name="Zhang T."/>
            <person name="Song X."/>
            <person name="Zhang H."/>
            <person name="Dai N."/>
            <person name="Sheng W."/>
            <person name="Hou X."/>
            <person name="Wei L."/>
        </authorList>
    </citation>
    <scope>NUCLEOTIDE SEQUENCE</scope>
    <source>
        <strain evidence="10">G01</strain>
        <tissue evidence="10">Leaf</tissue>
    </source>
</reference>
<comment type="similarity">
    <text evidence="2">Belongs to the C-terminally encoded plant signaling peptide (CEP) family.</text>
</comment>
<dbReference type="InterPro" id="IPR033250">
    <property type="entry name" value="CEP"/>
</dbReference>
<accession>A0AAW2NJS5</accession>
<dbReference type="GO" id="GO:1902025">
    <property type="term" value="P:nitrate import"/>
    <property type="evidence" value="ECO:0007669"/>
    <property type="project" value="TreeGrafter"/>
</dbReference>
<keyword evidence="6 9" id="KW-0732">Signal</keyword>
<feature type="signal peptide" evidence="9">
    <location>
        <begin position="1"/>
        <end position="23"/>
    </location>
</feature>